<dbReference type="InterPro" id="IPR018165">
    <property type="entry name" value="Ala-tRNA-synth_IIc_core"/>
</dbReference>
<name>A0A2U3E2M0_PURLI</name>
<dbReference type="SUPFAM" id="SSF55186">
    <property type="entry name" value="ThrRS/AlaRS common domain"/>
    <property type="match status" value="1"/>
</dbReference>
<dbReference type="Proteomes" id="UP000245956">
    <property type="component" value="Unassembled WGS sequence"/>
</dbReference>
<evidence type="ECO:0000256" key="1">
    <source>
        <dbReference type="SAM" id="SignalP"/>
    </source>
</evidence>
<dbReference type="InterPro" id="IPR009000">
    <property type="entry name" value="Transl_B-barrel_sf"/>
</dbReference>
<dbReference type="SUPFAM" id="SSF56281">
    <property type="entry name" value="Metallo-hydrolase/oxidoreductase"/>
    <property type="match status" value="1"/>
</dbReference>
<evidence type="ECO:0000313" key="3">
    <source>
        <dbReference type="EMBL" id="PWI68726.1"/>
    </source>
</evidence>
<organism evidence="3 4">
    <name type="scientific">Purpureocillium lilacinum</name>
    <name type="common">Paecilomyces lilacinus</name>
    <dbReference type="NCBI Taxonomy" id="33203"/>
    <lineage>
        <taxon>Eukaryota</taxon>
        <taxon>Fungi</taxon>
        <taxon>Dikarya</taxon>
        <taxon>Ascomycota</taxon>
        <taxon>Pezizomycotina</taxon>
        <taxon>Sordariomycetes</taxon>
        <taxon>Hypocreomycetidae</taxon>
        <taxon>Hypocreales</taxon>
        <taxon>Ophiocordycipitaceae</taxon>
        <taxon>Purpureocillium</taxon>
    </lineage>
</organism>
<dbReference type="PROSITE" id="PS50860">
    <property type="entry name" value="AA_TRNA_LIGASE_II_ALA"/>
    <property type="match status" value="1"/>
</dbReference>
<feature type="domain" description="Alanyl-transfer RNA synthetases family profile" evidence="2">
    <location>
        <begin position="62"/>
        <end position="302"/>
    </location>
</feature>
<feature type="signal peptide" evidence="1">
    <location>
        <begin position="1"/>
        <end position="18"/>
    </location>
</feature>
<protein>
    <recommendedName>
        <fullName evidence="2">Alanyl-transfer RNA synthetases family profile domain-containing protein</fullName>
    </recommendedName>
</protein>
<accession>A0A2U3E2M0</accession>
<dbReference type="AlphaFoldDB" id="A0A2U3E2M0"/>
<dbReference type="GO" id="GO:0070292">
    <property type="term" value="P:N-acylphosphatidylethanolamine metabolic process"/>
    <property type="evidence" value="ECO:0007669"/>
    <property type="project" value="TreeGrafter"/>
</dbReference>
<dbReference type="GO" id="GO:0006419">
    <property type="term" value="P:alanyl-tRNA aminoacylation"/>
    <property type="evidence" value="ECO:0007669"/>
    <property type="project" value="InterPro"/>
</dbReference>
<dbReference type="GO" id="GO:0005737">
    <property type="term" value="C:cytoplasm"/>
    <property type="evidence" value="ECO:0007669"/>
    <property type="project" value="TreeGrafter"/>
</dbReference>
<dbReference type="PANTHER" id="PTHR15032">
    <property type="entry name" value="N-ACYL-PHOSPHATIDYLETHANOLAMINE-HYDROLYZING PHOSPHOLIPASE D"/>
    <property type="match status" value="1"/>
</dbReference>
<reference evidence="3 4" key="1">
    <citation type="journal article" date="2016" name="Front. Microbiol.">
        <title>Genome and transcriptome sequences reveal the specific parasitism of the nematophagous Purpureocillium lilacinum 36-1.</title>
        <authorList>
            <person name="Xie J."/>
            <person name="Li S."/>
            <person name="Mo C."/>
            <person name="Xiao X."/>
            <person name="Peng D."/>
            <person name="Wang G."/>
            <person name="Xiao Y."/>
        </authorList>
    </citation>
    <scope>NUCLEOTIDE SEQUENCE [LARGE SCALE GENOMIC DNA]</scope>
    <source>
        <strain evidence="3 4">36-1</strain>
    </source>
</reference>
<evidence type="ECO:0000259" key="2">
    <source>
        <dbReference type="PROSITE" id="PS50860"/>
    </source>
</evidence>
<dbReference type="Pfam" id="PF01411">
    <property type="entry name" value="tRNA-synt_2c"/>
    <property type="match status" value="1"/>
</dbReference>
<dbReference type="GO" id="GO:0070290">
    <property type="term" value="F:N-acylphosphatidylethanolamine-specific phospholipase D activity"/>
    <property type="evidence" value="ECO:0007669"/>
    <property type="project" value="TreeGrafter"/>
</dbReference>
<dbReference type="InterPro" id="IPR036866">
    <property type="entry name" value="RibonucZ/Hydroxyglut_hydro"/>
</dbReference>
<evidence type="ECO:0000313" key="4">
    <source>
        <dbReference type="Proteomes" id="UP000245956"/>
    </source>
</evidence>
<feature type="chain" id="PRO_5015712601" description="Alanyl-transfer RNA synthetases family profile domain-containing protein" evidence="1">
    <location>
        <begin position="19"/>
        <end position="706"/>
    </location>
</feature>
<dbReference type="GO" id="GO:0005524">
    <property type="term" value="F:ATP binding"/>
    <property type="evidence" value="ECO:0007669"/>
    <property type="project" value="InterPro"/>
</dbReference>
<dbReference type="PANTHER" id="PTHR15032:SF4">
    <property type="entry name" value="N-ACYL-PHOSPHATIDYLETHANOLAMINE-HYDROLYZING PHOSPHOLIPASE D"/>
    <property type="match status" value="1"/>
</dbReference>
<dbReference type="InterPro" id="IPR018163">
    <property type="entry name" value="Thr/Ala-tRNA-synth_IIc_edit"/>
</dbReference>
<dbReference type="GO" id="GO:0003676">
    <property type="term" value="F:nucleic acid binding"/>
    <property type="evidence" value="ECO:0007669"/>
    <property type="project" value="InterPro"/>
</dbReference>
<dbReference type="Gene3D" id="3.60.15.10">
    <property type="entry name" value="Ribonuclease Z/Hydroxyacylglutathione hydrolase-like"/>
    <property type="match status" value="1"/>
</dbReference>
<gene>
    <name evidence="3" type="ORF">PCL_01815</name>
</gene>
<dbReference type="GO" id="GO:0004813">
    <property type="term" value="F:alanine-tRNA ligase activity"/>
    <property type="evidence" value="ECO:0007669"/>
    <property type="project" value="InterPro"/>
</dbReference>
<proteinExistence type="predicted"/>
<dbReference type="GO" id="GO:0070291">
    <property type="term" value="P:N-acylethanolamine metabolic process"/>
    <property type="evidence" value="ECO:0007669"/>
    <property type="project" value="TreeGrafter"/>
</dbReference>
<dbReference type="Pfam" id="PF12706">
    <property type="entry name" value="Lactamase_B_2"/>
    <property type="match status" value="1"/>
</dbReference>
<dbReference type="Gene3D" id="2.40.30.130">
    <property type="match status" value="1"/>
</dbReference>
<keyword evidence="1" id="KW-0732">Signal</keyword>
<dbReference type="SUPFAM" id="SSF50447">
    <property type="entry name" value="Translation proteins"/>
    <property type="match status" value="1"/>
</dbReference>
<sequence>MLGHRIAFLSTTLQIARATWPTGVATRRRSLCFALRVVPQCGKAKFTSAAMTGTKLVYQVDETLRSYSTRVASAQLLSTLALEDRALFKSSAEDDVVVITKETIFYAQGGGQPFDTGSMTSMSANFQVSAVRNSVVSPGAVLHLGRYLEGAFTQGDAVEQKVDTKRRDDNSRLHTGGHVVALAVRKHLLNGAVDDVSHKDLVELGASHYPDSAYVNFQGTIEAAHKDAIQTQVDAFVDAALPVKVYFWSEEELRARCAAVPDAVAIQDRDGGLTRAVDIEGAGAYPCGGTHVKDTSLVGKVKDTEMTKDLLDVSVDKAVDSPAPKGAEAKVHHHKNGKKVFHNPWPSWHDLDPEAVKAHLKQELQRQPRRRTGTDFIAKIPFQTPTLSRERFSNGTSDVRATWLGHACYFVEFPSGLRVLFDPVMTDRCSPSQWFGPRRFTQLPCAVKDIPFLDAVVISHNHYDHLSHPTVVEIAKLHPKAHFFVPLGNESWFHASGITDVTELDWWEGADLTLSSPGQSDRKIEPIRARITCLPAQHTTGRAPWGTDKTLWASWSVASPPPDQSGTGNTVASVFFGGDTGYRAVPTLDAQDDDWDEKYADLPVCPAFEQIGELYGPFTLGLLPIGAYEPRALMAPIHANPRDAVEIFIDTQCKRALAMHWGTWVLGDEDVREPPQRLEEALAFKGLARKGVFDVCGLGEVIRIPL</sequence>
<dbReference type="InterPro" id="IPR001279">
    <property type="entry name" value="Metallo-B-lactamas"/>
</dbReference>
<dbReference type="Gene3D" id="3.30.980.10">
    <property type="entry name" value="Threonyl-trna Synthetase, Chain A, domain 2"/>
    <property type="match status" value="1"/>
</dbReference>
<dbReference type="EMBL" id="LCWV01000014">
    <property type="protein sequence ID" value="PWI68726.1"/>
    <property type="molecule type" value="Genomic_DNA"/>
</dbReference>
<dbReference type="InterPro" id="IPR018164">
    <property type="entry name" value="Ala-tRNA-synth_IIc_N"/>
</dbReference>
<comment type="caution">
    <text evidence="3">The sequence shown here is derived from an EMBL/GenBank/DDBJ whole genome shotgun (WGS) entry which is preliminary data.</text>
</comment>